<feature type="compositionally biased region" description="Polar residues" evidence="1">
    <location>
        <begin position="1"/>
        <end position="10"/>
    </location>
</feature>
<dbReference type="Proteomes" id="UP000789405">
    <property type="component" value="Unassembled WGS sequence"/>
</dbReference>
<dbReference type="EMBL" id="CAJVPY010001825">
    <property type="protein sequence ID" value="CAG8538152.1"/>
    <property type="molecule type" value="Genomic_DNA"/>
</dbReference>
<name>A0A9N9FIB1_9GLOM</name>
<feature type="compositionally biased region" description="Basic and acidic residues" evidence="1">
    <location>
        <begin position="12"/>
        <end position="26"/>
    </location>
</feature>
<evidence type="ECO:0000256" key="1">
    <source>
        <dbReference type="SAM" id="MobiDB-lite"/>
    </source>
</evidence>
<dbReference type="AlphaFoldDB" id="A0A9N9FIB1"/>
<keyword evidence="3" id="KW-1185">Reference proteome</keyword>
<evidence type="ECO:0000313" key="2">
    <source>
        <dbReference type="EMBL" id="CAG8538152.1"/>
    </source>
</evidence>
<sequence>MEIPSNSLISKGSEEPSEIERNKEPGTFDSSEFTSFLEFVGSDY</sequence>
<gene>
    <name evidence="2" type="ORF">DERYTH_LOCUS4672</name>
</gene>
<accession>A0A9N9FIB1</accession>
<protein>
    <submittedName>
        <fullName evidence="2">11953_t:CDS:1</fullName>
    </submittedName>
</protein>
<proteinExistence type="predicted"/>
<reference evidence="2" key="1">
    <citation type="submission" date="2021-06" db="EMBL/GenBank/DDBJ databases">
        <authorList>
            <person name="Kallberg Y."/>
            <person name="Tangrot J."/>
            <person name="Rosling A."/>
        </authorList>
    </citation>
    <scope>NUCLEOTIDE SEQUENCE</scope>
    <source>
        <strain evidence="2">MA453B</strain>
    </source>
</reference>
<feature type="region of interest" description="Disordered" evidence="1">
    <location>
        <begin position="1"/>
        <end position="30"/>
    </location>
</feature>
<organism evidence="2 3">
    <name type="scientific">Dentiscutata erythropus</name>
    <dbReference type="NCBI Taxonomy" id="1348616"/>
    <lineage>
        <taxon>Eukaryota</taxon>
        <taxon>Fungi</taxon>
        <taxon>Fungi incertae sedis</taxon>
        <taxon>Mucoromycota</taxon>
        <taxon>Glomeromycotina</taxon>
        <taxon>Glomeromycetes</taxon>
        <taxon>Diversisporales</taxon>
        <taxon>Gigasporaceae</taxon>
        <taxon>Dentiscutata</taxon>
    </lineage>
</organism>
<comment type="caution">
    <text evidence="2">The sequence shown here is derived from an EMBL/GenBank/DDBJ whole genome shotgun (WGS) entry which is preliminary data.</text>
</comment>
<evidence type="ECO:0000313" key="3">
    <source>
        <dbReference type="Proteomes" id="UP000789405"/>
    </source>
</evidence>